<dbReference type="GO" id="GO:0009228">
    <property type="term" value="P:thiamine biosynthetic process"/>
    <property type="evidence" value="ECO:0007669"/>
    <property type="project" value="UniProtKB-UniRule"/>
</dbReference>
<dbReference type="SFLD" id="SFLDG01114">
    <property type="entry name" value="phosphomethylpyrimidine_syntha"/>
    <property type="match status" value="1"/>
</dbReference>
<dbReference type="Gene3D" id="6.10.250.620">
    <property type="match status" value="1"/>
</dbReference>
<feature type="binding site" evidence="13">
    <location>
        <position position="432"/>
    </location>
    <ligand>
        <name>Zn(2+)</name>
        <dbReference type="ChEBI" id="CHEBI:29105"/>
    </ligand>
</feature>
<evidence type="ECO:0000256" key="3">
    <source>
        <dbReference type="ARBA" id="ARBA00022485"/>
    </source>
</evidence>
<feature type="domain" description="ThiC-associated" evidence="14">
    <location>
        <begin position="21"/>
        <end position="102"/>
    </location>
</feature>
<evidence type="ECO:0000256" key="12">
    <source>
        <dbReference type="ARBA" id="ARBA00061546"/>
    </source>
</evidence>
<dbReference type="GO" id="GO:0009229">
    <property type="term" value="P:thiamine diphosphate biosynthetic process"/>
    <property type="evidence" value="ECO:0007669"/>
    <property type="project" value="UniProtKB-UniRule"/>
</dbReference>
<keyword evidence="4 13" id="KW-0949">S-adenosyl-L-methionine</keyword>
<keyword evidence="7 13" id="KW-0784">Thiamine biosynthesis</keyword>
<dbReference type="EC" id="4.1.99.17" evidence="13"/>
<keyword evidence="6 13" id="KW-0862">Zinc</keyword>
<evidence type="ECO:0000256" key="8">
    <source>
        <dbReference type="ARBA" id="ARBA00023004"/>
    </source>
</evidence>
<dbReference type="SFLD" id="SFLDF00407">
    <property type="entry name" value="phosphomethylpyrimidine_syntha"/>
    <property type="match status" value="1"/>
</dbReference>
<comment type="catalytic activity">
    <reaction evidence="11 13">
        <text>5-amino-1-(5-phospho-beta-D-ribosyl)imidazole + S-adenosyl-L-methionine = 4-amino-2-methyl-5-(phosphooxymethyl)pyrimidine + CO + 5'-deoxyadenosine + formate + L-methionine + 3 H(+)</text>
        <dbReference type="Rhea" id="RHEA:24840"/>
        <dbReference type="ChEBI" id="CHEBI:15378"/>
        <dbReference type="ChEBI" id="CHEBI:15740"/>
        <dbReference type="ChEBI" id="CHEBI:17245"/>
        <dbReference type="ChEBI" id="CHEBI:17319"/>
        <dbReference type="ChEBI" id="CHEBI:57844"/>
        <dbReference type="ChEBI" id="CHEBI:58354"/>
        <dbReference type="ChEBI" id="CHEBI:59789"/>
        <dbReference type="ChEBI" id="CHEBI:137981"/>
        <dbReference type="EC" id="4.1.99.17"/>
    </reaction>
</comment>
<comment type="caution">
    <text evidence="15">The sequence shown here is derived from an EMBL/GenBank/DDBJ whole genome shotgun (WGS) entry which is preliminary data.</text>
</comment>
<dbReference type="GO" id="GO:0005829">
    <property type="term" value="C:cytosol"/>
    <property type="evidence" value="ECO:0007669"/>
    <property type="project" value="TreeGrafter"/>
</dbReference>
<dbReference type="NCBIfam" id="NF006763">
    <property type="entry name" value="PRK09284.1"/>
    <property type="match status" value="1"/>
</dbReference>
<feature type="binding site" evidence="13">
    <location>
        <position position="292"/>
    </location>
    <ligand>
        <name>substrate</name>
    </ligand>
</feature>
<dbReference type="HAMAP" id="MF_00089">
    <property type="entry name" value="ThiC"/>
    <property type="match status" value="1"/>
</dbReference>
<evidence type="ECO:0000256" key="6">
    <source>
        <dbReference type="ARBA" id="ARBA00022833"/>
    </source>
</evidence>
<dbReference type="InterPro" id="IPR025747">
    <property type="entry name" value="ThiC-associated_dom"/>
</dbReference>
<feature type="binding site" evidence="13">
    <location>
        <position position="579"/>
    </location>
    <ligand>
        <name>[4Fe-4S] cluster</name>
        <dbReference type="ChEBI" id="CHEBI:49883"/>
        <note>4Fe-4S-S-AdoMet</note>
    </ligand>
</feature>
<dbReference type="Gene3D" id="3.20.20.540">
    <property type="entry name" value="Radical SAM ThiC family, central domain"/>
    <property type="match status" value="1"/>
</dbReference>
<dbReference type="GO" id="GO:0008270">
    <property type="term" value="F:zinc ion binding"/>
    <property type="evidence" value="ECO:0007669"/>
    <property type="project" value="UniProtKB-UniRule"/>
</dbReference>
<feature type="binding site" evidence="13">
    <location>
        <begin position="348"/>
        <end position="350"/>
    </location>
    <ligand>
        <name>substrate</name>
    </ligand>
</feature>
<evidence type="ECO:0000256" key="5">
    <source>
        <dbReference type="ARBA" id="ARBA00022723"/>
    </source>
</evidence>
<dbReference type="PANTHER" id="PTHR30557">
    <property type="entry name" value="THIAMINE BIOSYNTHESIS PROTEIN THIC"/>
    <property type="match status" value="1"/>
</dbReference>
<dbReference type="PANTHER" id="PTHR30557:SF1">
    <property type="entry name" value="PHOSPHOMETHYLPYRIMIDINE SYNTHASE, CHLOROPLASTIC"/>
    <property type="match status" value="1"/>
</dbReference>
<evidence type="ECO:0000256" key="11">
    <source>
        <dbReference type="ARBA" id="ARBA00050218"/>
    </source>
</evidence>
<protein>
    <recommendedName>
        <fullName evidence="13">Phosphomethylpyrimidine synthase</fullName>
        <ecNumber evidence="13">4.1.99.17</ecNumber>
    </recommendedName>
    <alternativeName>
        <fullName evidence="13">Hydroxymethylpyrimidine phosphate synthase</fullName>
        <shortName evidence="13">HMP-P synthase</shortName>
        <shortName evidence="13">HMP-phosphate synthase</shortName>
        <shortName evidence="13">HMPP synthase</shortName>
    </alternativeName>
    <alternativeName>
        <fullName evidence="13">Thiamine biosynthesis protein ThiC</fullName>
    </alternativeName>
</protein>
<dbReference type="NCBIfam" id="NF009895">
    <property type="entry name" value="PRK13352.1"/>
    <property type="match status" value="1"/>
</dbReference>
<evidence type="ECO:0000256" key="10">
    <source>
        <dbReference type="ARBA" id="ARBA00023239"/>
    </source>
</evidence>
<evidence type="ECO:0000256" key="13">
    <source>
        <dbReference type="HAMAP-Rule" id="MF_00089"/>
    </source>
</evidence>
<feature type="binding site" evidence="13">
    <location>
        <position position="428"/>
    </location>
    <ligand>
        <name>substrate</name>
    </ligand>
</feature>
<gene>
    <name evidence="13 15" type="primary">thiC</name>
    <name evidence="15" type="ORF">H0A36_14580</name>
</gene>
<feature type="binding site" evidence="13">
    <location>
        <position position="234"/>
    </location>
    <ligand>
        <name>substrate</name>
    </ligand>
</feature>
<dbReference type="InterPro" id="IPR002817">
    <property type="entry name" value="ThiC/BzaA/B"/>
</dbReference>
<feature type="binding site" evidence="13">
    <location>
        <position position="496"/>
    </location>
    <ligand>
        <name>Zn(2+)</name>
        <dbReference type="ChEBI" id="CHEBI:29105"/>
    </ligand>
</feature>
<dbReference type="Pfam" id="PF01964">
    <property type="entry name" value="ThiC_Rad_SAM"/>
    <property type="match status" value="1"/>
</dbReference>
<dbReference type="RefSeq" id="WP_180569264.1">
    <property type="nucleotide sequence ID" value="NZ_JACCKB010000022.1"/>
</dbReference>
<accession>A0A853IBK4</accession>
<keyword evidence="8 13" id="KW-0408">Iron</keyword>
<organism evidence="15 16">
    <name type="scientific">Spartinivicinus marinus</name>
    <dbReference type="NCBI Taxonomy" id="2994442"/>
    <lineage>
        <taxon>Bacteria</taxon>
        <taxon>Pseudomonadati</taxon>
        <taxon>Pseudomonadota</taxon>
        <taxon>Gammaproteobacteria</taxon>
        <taxon>Oceanospirillales</taxon>
        <taxon>Zooshikellaceae</taxon>
        <taxon>Spartinivicinus</taxon>
    </lineage>
</organism>
<dbReference type="UniPathway" id="UPA00060"/>
<comment type="cofactor">
    <cofactor evidence="13">
        <name>[4Fe-4S] cluster</name>
        <dbReference type="ChEBI" id="CHEBI:49883"/>
    </cofactor>
    <text evidence="13">Binds 1 [4Fe-4S] cluster per subunit. The cluster is coordinated with 3 cysteines and an exchangeable S-adenosyl-L-methionine.</text>
</comment>
<reference evidence="15 16" key="1">
    <citation type="submission" date="2020-07" db="EMBL/GenBank/DDBJ databases">
        <title>Endozoicomonas sp. nov., isolated from sediment.</title>
        <authorList>
            <person name="Gu T."/>
        </authorList>
    </citation>
    <scope>NUCLEOTIDE SEQUENCE [LARGE SCALE GENOMIC DNA]</scope>
    <source>
        <strain evidence="15 16">SM1973</strain>
    </source>
</reference>
<dbReference type="AlphaFoldDB" id="A0A853IBK4"/>
<dbReference type="NCBIfam" id="TIGR00190">
    <property type="entry name" value="thiC"/>
    <property type="match status" value="1"/>
</dbReference>
<comment type="pathway">
    <text evidence="2 13">Cofactor biosynthesis; thiamine diphosphate biosynthesis.</text>
</comment>
<dbReference type="InterPro" id="IPR037509">
    <property type="entry name" value="ThiC"/>
</dbReference>
<dbReference type="Proteomes" id="UP000569732">
    <property type="component" value="Unassembled WGS sequence"/>
</dbReference>
<dbReference type="EMBL" id="JACCKB010000022">
    <property type="protein sequence ID" value="NYZ67241.1"/>
    <property type="molecule type" value="Genomic_DNA"/>
</dbReference>
<comment type="similarity">
    <text evidence="12 13">Belongs to the ThiC family.</text>
</comment>
<keyword evidence="10 13" id="KW-0456">Lyase</keyword>
<evidence type="ECO:0000256" key="4">
    <source>
        <dbReference type="ARBA" id="ARBA00022691"/>
    </source>
</evidence>
<keyword evidence="5 13" id="KW-0479">Metal-binding</keyword>
<dbReference type="SFLD" id="SFLDS00113">
    <property type="entry name" value="Radical_SAM_Phosphomethylpyrim"/>
    <property type="match status" value="1"/>
</dbReference>
<sequence length="643" mass="71822">MSRRENQQKAQDFIENLSSQPFPNSEKIYIAGSQDDIQVAMRQINLTDTLVGGTKTNPQYEPNQPVPVYDTSGPYTDPAVTIDVHKGLPALRKNWIAARNDTDELNSVTSRYAQQRLADEGLDHLRFEHLPKPLRAKPGANVTQMHYARQGMITPEMEYIAIRENMGRERVRSEMLKQQHPGQHFGANLPENITPEFVRKEVAEGRAIIPANINHPEAEPMIIGRNFLVKVNANIGNSAVTSSIEEEVEKLVWATRWGADTVMDLSTGRNIHETREWILRNSPVPIGTVPIYQALEKVKGVAEDLTWEVFRDTLIEQAEQGVDYFTIHAGVLLRYVPMTAKRVTGIVSRGGSIMAKWCLSHHQENFAYTHFEEICEICKAYDVSLSLGDGLRPGSVADANDEAQFAELKTLGELTKVAWQHDVQVIIEGPGHIPMHMIKENMDLQLEHCHEAPFYTLGPLVTDIAPGYDHITSGVGAALIGWYGCAMLCYVTPKEHLGLPNKEDVKTGMVTYKIAAHAADLAKGHPGAQIRDNAMSKARFEFRWEDQFNLALDPDTAKAFHDETLPQESGKVAHFCSMCGPKFCSMKISQDVRDYAAEQERKGINIQLVDETITLDAEAGMRQKSAEFKASGAEIYQLPVGKE</sequence>
<keyword evidence="16" id="KW-1185">Reference proteome</keyword>
<evidence type="ECO:0000256" key="9">
    <source>
        <dbReference type="ARBA" id="ARBA00023014"/>
    </source>
</evidence>
<feature type="binding site" evidence="13">
    <location>
        <position position="328"/>
    </location>
    <ligand>
        <name>substrate</name>
    </ligand>
</feature>
<dbReference type="InterPro" id="IPR038521">
    <property type="entry name" value="ThiC/Bza_core_dom"/>
</dbReference>
<keyword evidence="3 13" id="KW-0004">4Fe-4S</keyword>
<evidence type="ECO:0000313" key="16">
    <source>
        <dbReference type="Proteomes" id="UP000569732"/>
    </source>
</evidence>
<evidence type="ECO:0000256" key="7">
    <source>
        <dbReference type="ARBA" id="ARBA00022977"/>
    </source>
</evidence>
<dbReference type="GO" id="GO:0070284">
    <property type="term" value="F:phosphomethylpyrimidine synthase activity"/>
    <property type="evidence" value="ECO:0007669"/>
    <property type="project" value="UniProtKB-EC"/>
</dbReference>
<keyword evidence="9 13" id="KW-0411">Iron-sulfur</keyword>
<feature type="binding site" evidence="13">
    <location>
        <position position="576"/>
    </location>
    <ligand>
        <name>[4Fe-4S] cluster</name>
        <dbReference type="ChEBI" id="CHEBI:49883"/>
        <note>4Fe-4S-S-AdoMet</note>
    </ligand>
</feature>
<feature type="binding site" evidence="13">
    <location>
        <begin position="389"/>
        <end position="392"/>
    </location>
    <ligand>
        <name>substrate</name>
    </ligand>
</feature>
<name>A0A853IBK4_9GAMM</name>
<dbReference type="Pfam" id="PF13667">
    <property type="entry name" value="ThiC-associated"/>
    <property type="match status" value="1"/>
</dbReference>
<proteinExistence type="inferred from homology"/>
<feature type="binding site" evidence="13">
    <location>
        <position position="584"/>
    </location>
    <ligand>
        <name>[4Fe-4S] cluster</name>
        <dbReference type="ChEBI" id="CHEBI:49883"/>
        <note>4Fe-4S-S-AdoMet</note>
    </ligand>
</feature>
<feature type="binding site" evidence="13">
    <location>
        <position position="455"/>
    </location>
    <ligand>
        <name>substrate</name>
    </ligand>
</feature>
<dbReference type="FunFam" id="3.20.20.540:FF:000001">
    <property type="entry name" value="Phosphomethylpyrimidine synthase"/>
    <property type="match status" value="1"/>
</dbReference>
<evidence type="ECO:0000259" key="14">
    <source>
        <dbReference type="Pfam" id="PF13667"/>
    </source>
</evidence>
<evidence type="ECO:0000256" key="2">
    <source>
        <dbReference type="ARBA" id="ARBA00004948"/>
    </source>
</evidence>
<evidence type="ECO:0000313" key="15">
    <source>
        <dbReference type="EMBL" id="NYZ67241.1"/>
    </source>
</evidence>
<comment type="subunit">
    <text evidence="13">Homodimer.</text>
</comment>
<evidence type="ECO:0000256" key="1">
    <source>
        <dbReference type="ARBA" id="ARBA00003175"/>
    </source>
</evidence>
<comment type="function">
    <text evidence="1 13">Catalyzes the synthesis of the hydroxymethylpyrimidine phosphate (HMP-P) moiety of thiamine from aminoimidazole ribotide (AIR) in a radical S-adenosyl-L-methionine (SAM)-dependent reaction.</text>
</comment>
<dbReference type="GO" id="GO:0051539">
    <property type="term" value="F:4 iron, 4 sulfur cluster binding"/>
    <property type="evidence" value="ECO:0007669"/>
    <property type="project" value="UniProtKB-KW"/>
</dbReference>
<feature type="binding site" evidence="13">
    <location>
        <position position="263"/>
    </location>
    <ligand>
        <name>substrate</name>
    </ligand>
</feature>